<dbReference type="InterPro" id="IPR000172">
    <property type="entry name" value="GMC_OxRdtase_N"/>
</dbReference>
<comment type="cofactor">
    <cofactor evidence="1">
        <name>FAD</name>
        <dbReference type="ChEBI" id="CHEBI:57692"/>
    </cofactor>
</comment>
<dbReference type="Proteomes" id="UP000239724">
    <property type="component" value="Unassembled WGS sequence"/>
</dbReference>
<evidence type="ECO:0000259" key="6">
    <source>
        <dbReference type="PROSITE" id="PS00623"/>
    </source>
</evidence>
<keyword evidence="3 5" id="KW-0285">Flavoprotein</keyword>
<dbReference type="PROSITE" id="PS00624">
    <property type="entry name" value="GMC_OXRED_2"/>
    <property type="match status" value="1"/>
</dbReference>
<dbReference type="InterPro" id="IPR036188">
    <property type="entry name" value="FAD/NAD-bd_sf"/>
</dbReference>
<dbReference type="PANTHER" id="PTHR11552:SF147">
    <property type="entry name" value="CHOLINE DEHYDROGENASE, MITOCHONDRIAL"/>
    <property type="match status" value="1"/>
</dbReference>
<gene>
    <name evidence="8" type="ORF">CCS01_28975</name>
</gene>
<keyword evidence="9" id="KW-1185">Reference proteome</keyword>
<evidence type="ECO:0000259" key="7">
    <source>
        <dbReference type="PROSITE" id="PS00624"/>
    </source>
</evidence>
<dbReference type="EMBL" id="NHRY01000266">
    <property type="protein sequence ID" value="PPQ26767.1"/>
    <property type="molecule type" value="Genomic_DNA"/>
</dbReference>
<sequence length="533" mass="57776">METDYIVVGAGSAGCAVAARLSETGAKVILLEAGPRDSLLWIHIPAGVLKLLHHPTVNWNYSAEGTEGSAGRRIHWPRGKTLGGSSSINGMLYVRGNPADYDGWAQMGCRGWSFDDVLPYFRKSEDYKQGADPEYRGKDGPLKVEDYRTILPLTHRFIEAAQQVGYKFSRDLNGREQEGVGYSQMTRIGRWRGSTAQTFLKQARGRPNLRVETEALATKLLFDGKRCTGVAFRQRGQDIVAKAHKEVILCGGTVNSPHLLQISGVGPAAHLQSIGVPVVHDLRGVGANLQDHYVARISHRVRGSISINKLGRGLRLVREVVRFAAEGRGALTFGVTSAQVFCRSSPEKASPDLQLLFTPASYDASRFGALEQEDGMTVAICPVRPDSRGTIMAASPDPARPPIITPNYLSDPADGRVLLAGMRFTRTIFAAPPIAQHSIVETLPGSHIDTEDGLLDYARRYGTTIYHPVGTCRMGEGPNAVVDTRLRVHGLQGLRVIDASIMPTLTTGNTNAPTIMIGEKGASMIREDHAAPA</sequence>
<feature type="domain" description="Glucose-methanol-choline oxidoreductase N-terminal" evidence="7">
    <location>
        <begin position="252"/>
        <end position="266"/>
    </location>
</feature>
<evidence type="ECO:0000256" key="2">
    <source>
        <dbReference type="ARBA" id="ARBA00010790"/>
    </source>
</evidence>
<dbReference type="Pfam" id="PF00732">
    <property type="entry name" value="GMC_oxred_N"/>
    <property type="match status" value="1"/>
</dbReference>
<dbReference type="Pfam" id="PF05199">
    <property type="entry name" value="GMC_oxred_C"/>
    <property type="match status" value="1"/>
</dbReference>
<keyword evidence="4 5" id="KW-0274">FAD</keyword>
<proteinExistence type="inferred from homology"/>
<feature type="domain" description="Glucose-methanol-choline oxidoreductase N-terminal" evidence="6">
    <location>
        <begin position="79"/>
        <end position="102"/>
    </location>
</feature>
<dbReference type="GO" id="GO:0016614">
    <property type="term" value="F:oxidoreductase activity, acting on CH-OH group of donors"/>
    <property type="evidence" value="ECO:0007669"/>
    <property type="project" value="InterPro"/>
</dbReference>
<evidence type="ECO:0000313" key="9">
    <source>
        <dbReference type="Proteomes" id="UP000239724"/>
    </source>
</evidence>
<dbReference type="SUPFAM" id="SSF51905">
    <property type="entry name" value="FAD/NAD(P)-binding domain"/>
    <property type="match status" value="1"/>
</dbReference>
<dbReference type="AlphaFoldDB" id="A0A2S6MWN4"/>
<evidence type="ECO:0000256" key="3">
    <source>
        <dbReference type="ARBA" id="ARBA00022630"/>
    </source>
</evidence>
<dbReference type="RefSeq" id="WP_104522314.1">
    <property type="nucleotide sequence ID" value="NZ_NHRY01000266.1"/>
</dbReference>
<evidence type="ECO:0000256" key="1">
    <source>
        <dbReference type="ARBA" id="ARBA00001974"/>
    </source>
</evidence>
<dbReference type="PIRSF" id="PIRSF000137">
    <property type="entry name" value="Alcohol_oxidase"/>
    <property type="match status" value="1"/>
</dbReference>
<dbReference type="PANTHER" id="PTHR11552">
    <property type="entry name" value="GLUCOSE-METHANOL-CHOLINE GMC OXIDOREDUCTASE"/>
    <property type="match status" value="1"/>
</dbReference>
<organism evidence="8 9">
    <name type="scientific">Rhodopila globiformis</name>
    <name type="common">Rhodopseudomonas globiformis</name>
    <dbReference type="NCBI Taxonomy" id="1071"/>
    <lineage>
        <taxon>Bacteria</taxon>
        <taxon>Pseudomonadati</taxon>
        <taxon>Pseudomonadota</taxon>
        <taxon>Alphaproteobacteria</taxon>
        <taxon>Acetobacterales</taxon>
        <taxon>Acetobacteraceae</taxon>
        <taxon>Rhodopila</taxon>
    </lineage>
</organism>
<comment type="similarity">
    <text evidence="2 5">Belongs to the GMC oxidoreductase family.</text>
</comment>
<reference evidence="8 9" key="1">
    <citation type="journal article" date="2018" name="Arch. Microbiol.">
        <title>New insights into the metabolic potential of the phototrophic purple bacterium Rhodopila globiformis DSM 161(T) from its draft genome sequence and evidence for a vanadium-dependent nitrogenase.</title>
        <authorList>
            <person name="Imhoff J.F."/>
            <person name="Rahn T."/>
            <person name="Kunzel S."/>
            <person name="Neulinger S.C."/>
        </authorList>
    </citation>
    <scope>NUCLEOTIDE SEQUENCE [LARGE SCALE GENOMIC DNA]</scope>
    <source>
        <strain evidence="8 9">DSM 161</strain>
    </source>
</reference>
<protein>
    <recommendedName>
        <fullName evidence="6 7">Glucose-methanol-choline oxidoreductase N-terminal domain-containing protein</fullName>
    </recommendedName>
</protein>
<dbReference type="GO" id="GO:0050660">
    <property type="term" value="F:flavin adenine dinucleotide binding"/>
    <property type="evidence" value="ECO:0007669"/>
    <property type="project" value="InterPro"/>
</dbReference>
<dbReference type="Gene3D" id="3.30.560.10">
    <property type="entry name" value="Glucose Oxidase, domain 3"/>
    <property type="match status" value="1"/>
</dbReference>
<evidence type="ECO:0000313" key="8">
    <source>
        <dbReference type="EMBL" id="PPQ26767.1"/>
    </source>
</evidence>
<name>A0A2S6MWN4_RHOGL</name>
<dbReference type="InterPro" id="IPR007867">
    <property type="entry name" value="GMC_OxRtase_C"/>
</dbReference>
<dbReference type="PROSITE" id="PS00623">
    <property type="entry name" value="GMC_OXRED_1"/>
    <property type="match status" value="1"/>
</dbReference>
<accession>A0A2S6MWN4</accession>
<comment type="caution">
    <text evidence="8">The sequence shown here is derived from an EMBL/GenBank/DDBJ whole genome shotgun (WGS) entry which is preliminary data.</text>
</comment>
<dbReference type="OrthoDB" id="9785276at2"/>
<evidence type="ECO:0000256" key="4">
    <source>
        <dbReference type="ARBA" id="ARBA00022827"/>
    </source>
</evidence>
<dbReference type="Gene3D" id="3.50.50.60">
    <property type="entry name" value="FAD/NAD(P)-binding domain"/>
    <property type="match status" value="1"/>
</dbReference>
<dbReference type="InterPro" id="IPR012132">
    <property type="entry name" value="GMC_OxRdtase"/>
</dbReference>
<evidence type="ECO:0000256" key="5">
    <source>
        <dbReference type="RuleBase" id="RU003968"/>
    </source>
</evidence>
<dbReference type="SUPFAM" id="SSF54373">
    <property type="entry name" value="FAD-linked reductases, C-terminal domain"/>
    <property type="match status" value="1"/>
</dbReference>